<protein>
    <submittedName>
        <fullName evidence="1">Uncharacterized protein</fullName>
    </submittedName>
</protein>
<dbReference type="Proteomes" id="UP000564644">
    <property type="component" value="Unassembled WGS sequence"/>
</dbReference>
<proteinExistence type="predicted"/>
<evidence type="ECO:0000313" key="1">
    <source>
        <dbReference type="EMBL" id="MBB6730045.1"/>
    </source>
</evidence>
<evidence type="ECO:0000313" key="2">
    <source>
        <dbReference type="Proteomes" id="UP000564644"/>
    </source>
</evidence>
<reference evidence="1 2" key="1">
    <citation type="submission" date="2020-08" db="EMBL/GenBank/DDBJ databases">
        <title>Cohnella phylogeny.</title>
        <authorList>
            <person name="Dunlap C."/>
        </authorList>
    </citation>
    <scope>NUCLEOTIDE SEQUENCE [LARGE SCALE GENOMIC DNA]</scope>
    <source>
        <strain evidence="1 2">CBP 2801</strain>
    </source>
</reference>
<keyword evidence="2" id="KW-1185">Reference proteome</keyword>
<organism evidence="1 2">
    <name type="scientific">Cohnella zeiphila</name>
    <dbReference type="NCBI Taxonomy" id="2761120"/>
    <lineage>
        <taxon>Bacteria</taxon>
        <taxon>Bacillati</taxon>
        <taxon>Bacillota</taxon>
        <taxon>Bacilli</taxon>
        <taxon>Bacillales</taxon>
        <taxon>Paenibacillaceae</taxon>
        <taxon>Cohnella</taxon>
    </lineage>
</organism>
<name>A0A7X0VU54_9BACL</name>
<dbReference type="EMBL" id="JACJVO010000005">
    <property type="protein sequence ID" value="MBB6730045.1"/>
    <property type="molecule type" value="Genomic_DNA"/>
</dbReference>
<accession>A0A7X0VU54</accession>
<dbReference type="AlphaFoldDB" id="A0A7X0VU54"/>
<sequence>MRQPNKGKVRPIASKSPRRLIEKAGAHIGFRRHRADAEQAAGDVVYIGPSADGADTEYIKVVSGKVDDRKPSFA</sequence>
<comment type="caution">
    <text evidence="1">The sequence shown here is derived from an EMBL/GenBank/DDBJ whole genome shotgun (WGS) entry which is preliminary data.</text>
</comment>
<dbReference type="RefSeq" id="WP_185127720.1">
    <property type="nucleotide sequence ID" value="NZ_JACJVO010000005.1"/>
</dbReference>
<gene>
    <name evidence="1" type="ORF">H7C18_03970</name>
</gene>